<reference evidence="2" key="1">
    <citation type="journal article" date="2019" name="bioRxiv">
        <title>Genomics, evolutionary history and diagnostics of the Alternaria alternata species group including apple and Asian pear pathotypes.</title>
        <authorList>
            <person name="Armitage A.D."/>
            <person name="Cockerton H.M."/>
            <person name="Sreenivasaprasad S."/>
            <person name="Woodhall J.W."/>
            <person name="Lane C.R."/>
            <person name="Harrison R.J."/>
            <person name="Clarkson J.P."/>
        </authorList>
    </citation>
    <scope>NUCLEOTIDE SEQUENCE [LARGE SCALE GENOMIC DNA]</scope>
    <source>
        <strain evidence="2">FERA 1082</strain>
    </source>
</reference>
<gene>
    <name evidence="1" type="ORF">AA0114_g9405</name>
</gene>
<accession>A0A4Q4M804</accession>
<name>A0A4Q4M804_9PLEO</name>
<proteinExistence type="predicted"/>
<dbReference type="AlphaFoldDB" id="A0A4Q4M804"/>
<evidence type="ECO:0000313" key="2">
    <source>
        <dbReference type="Proteomes" id="UP000292402"/>
    </source>
</evidence>
<evidence type="ECO:0000313" key="1">
    <source>
        <dbReference type="EMBL" id="RYN45062.1"/>
    </source>
</evidence>
<sequence>MNNMDSMNDGPDDTNDIGDMSAFLDWTFASTLEPTDSQISTFVGNGYGSSCSQNMMAHYRLEEPYAGVASNSATDNAAYCGGQTLAPTAINDQVFLVEEHHEQ</sequence>
<comment type="caution">
    <text evidence="1">The sequence shown here is derived from an EMBL/GenBank/DDBJ whole genome shotgun (WGS) entry which is preliminary data.</text>
</comment>
<dbReference type="EMBL" id="PDXA01000037">
    <property type="protein sequence ID" value="RYN45062.1"/>
    <property type="molecule type" value="Genomic_DNA"/>
</dbReference>
<dbReference type="Proteomes" id="UP000292402">
    <property type="component" value="Unassembled WGS sequence"/>
</dbReference>
<protein>
    <submittedName>
        <fullName evidence="1">Uncharacterized protein</fullName>
    </submittedName>
</protein>
<organism evidence="1 2">
    <name type="scientific">Alternaria tenuissima</name>
    <dbReference type="NCBI Taxonomy" id="119927"/>
    <lineage>
        <taxon>Eukaryota</taxon>
        <taxon>Fungi</taxon>
        <taxon>Dikarya</taxon>
        <taxon>Ascomycota</taxon>
        <taxon>Pezizomycotina</taxon>
        <taxon>Dothideomycetes</taxon>
        <taxon>Pleosporomycetidae</taxon>
        <taxon>Pleosporales</taxon>
        <taxon>Pleosporineae</taxon>
        <taxon>Pleosporaceae</taxon>
        <taxon>Alternaria</taxon>
        <taxon>Alternaria sect. Alternaria</taxon>
        <taxon>Alternaria alternata complex</taxon>
    </lineage>
</organism>